<sequence length="302" mass="34816">MTTSFQRLQRLLRAYPSLNLRIEVDKQHHEAHVNLPGLRYDDIDYTGQPSMWRLLNTIGRAEHAAFYNEESFLRYTKLHNQGIGTFSSEITMEFGRHFYEVTTPKSPMQVKLNVIGISDTSFTTCMSVMVGGRLKPSVQVKSLNVLRHRDSGLVEQVPDWFQMHFSNFLPRFPEKPAVTDPPEEIGQTFAHHLTVPFSDTDTSGNTRHPMYVRYLFDNMSIASHRFFYKKFTGDLDHLLVRKMSCISFGTTQFGDAVTVETFENPLEEEELKLHCFVGKNGQIQWYGCIEFFPLAPNTKSNT</sequence>
<protein>
    <submittedName>
        <fullName evidence="1">Uncharacterized protein</fullName>
    </submittedName>
</protein>
<accession>A0AAN9BYJ6</accession>
<dbReference type="EMBL" id="JBAMIC010000001">
    <property type="protein sequence ID" value="KAK7114232.1"/>
    <property type="molecule type" value="Genomic_DNA"/>
</dbReference>
<dbReference type="PANTHER" id="PTHR34487">
    <property type="entry name" value="ACYL-ACP THIOESTERASE"/>
    <property type="match status" value="1"/>
</dbReference>
<organism evidence="1 2">
    <name type="scientific">Littorina saxatilis</name>
    <dbReference type="NCBI Taxonomy" id="31220"/>
    <lineage>
        <taxon>Eukaryota</taxon>
        <taxon>Metazoa</taxon>
        <taxon>Spiralia</taxon>
        <taxon>Lophotrochozoa</taxon>
        <taxon>Mollusca</taxon>
        <taxon>Gastropoda</taxon>
        <taxon>Caenogastropoda</taxon>
        <taxon>Littorinimorpha</taxon>
        <taxon>Littorinoidea</taxon>
        <taxon>Littorinidae</taxon>
        <taxon>Littorina</taxon>
    </lineage>
</organism>
<dbReference type="Proteomes" id="UP001374579">
    <property type="component" value="Unassembled WGS sequence"/>
</dbReference>
<name>A0AAN9BYJ6_9CAEN</name>
<dbReference type="AlphaFoldDB" id="A0AAN9BYJ6"/>
<proteinExistence type="predicted"/>
<evidence type="ECO:0000313" key="2">
    <source>
        <dbReference type="Proteomes" id="UP001374579"/>
    </source>
</evidence>
<evidence type="ECO:0000313" key="1">
    <source>
        <dbReference type="EMBL" id="KAK7114232.1"/>
    </source>
</evidence>
<dbReference type="InterPro" id="IPR029069">
    <property type="entry name" value="HotDog_dom_sf"/>
</dbReference>
<dbReference type="Gene3D" id="3.10.129.10">
    <property type="entry name" value="Hotdog Thioesterase"/>
    <property type="match status" value="1"/>
</dbReference>
<reference evidence="1 2" key="1">
    <citation type="submission" date="2024-02" db="EMBL/GenBank/DDBJ databases">
        <title>Chromosome-scale genome assembly of the rough periwinkle Littorina saxatilis.</title>
        <authorList>
            <person name="De Jode A."/>
            <person name="Faria R."/>
            <person name="Formenti G."/>
            <person name="Sims Y."/>
            <person name="Smith T.P."/>
            <person name="Tracey A."/>
            <person name="Wood J.M.D."/>
            <person name="Zagrodzka Z.B."/>
            <person name="Johannesson K."/>
            <person name="Butlin R.K."/>
            <person name="Leder E.H."/>
        </authorList>
    </citation>
    <scope>NUCLEOTIDE SEQUENCE [LARGE SCALE GENOMIC DNA]</scope>
    <source>
        <strain evidence="1">Snail1</strain>
        <tissue evidence="1">Muscle</tissue>
    </source>
</reference>
<keyword evidence="2" id="KW-1185">Reference proteome</keyword>
<dbReference type="PANTHER" id="PTHR34487:SF1">
    <property type="entry name" value="ACYL-ACP THIOESTERASE"/>
    <property type="match status" value="1"/>
</dbReference>
<comment type="caution">
    <text evidence="1">The sequence shown here is derived from an EMBL/GenBank/DDBJ whole genome shotgun (WGS) entry which is preliminary data.</text>
</comment>
<dbReference type="SUPFAM" id="SSF54637">
    <property type="entry name" value="Thioesterase/thiol ester dehydrase-isomerase"/>
    <property type="match status" value="1"/>
</dbReference>
<gene>
    <name evidence="1" type="ORF">V1264_000321</name>
</gene>